<organism evidence="1 2">
    <name type="scientific">Rhododendron molle</name>
    <name type="common">Chinese azalea</name>
    <name type="synonym">Azalea mollis</name>
    <dbReference type="NCBI Taxonomy" id="49168"/>
    <lineage>
        <taxon>Eukaryota</taxon>
        <taxon>Viridiplantae</taxon>
        <taxon>Streptophyta</taxon>
        <taxon>Embryophyta</taxon>
        <taxon>Tracheophyta</taxon>
        <taxon>Spermatophyta</taxon>
        <taxon>Magnoliopsida</taxon>
        <taxon>eudicotyledons</taxon>
        <taxon>Gunneridae</taxon>
        <taxon>Pentapetalae</taxon>
        <taxon>asterids</taxon>
        <taxon>Ericales</taxon>
        <taxon>Ericaceae</taxon>
        <taxon>Ericoideae</taxon>
        <taxon>Rhodoreae</taxon>
        <taxon>Rhododendron</taxon>
    </lineage>
</organism>
<comment type="caution">
    <text evidence="1">The sequence shown here is derived from an EMBL/GenBank/DDBJ whole genome shotgun (WGS) entry which is preliminary data.</text>
</comment>
<reference evidence="1" key="1">
    <citation type="submission" date="2022-02" db="EMBL/GenBank/DDBJ databases">
        <title>Plant Genome Project.</title>
        <authorList>
            <person name="Zhang R.-G."/>
        </authorList>
    </citation>
    <scope>NUCLEOTIDE SEQUENCE</scope>
    <source>
        <strain evidence="1">AT1</strain>
    </source>
</reference>
<evidence type="ECO:0000313" key="2">
    <source>
        <dbReference type="Proteomes" id="UP001062846"/>
    </source>
</evidence>
<gene>
    <name evidence="1" type="ORF">RHMOL_Rhmol08G0118900</name>
</gene>
<dbReference type="EMBL" id="CM046395">
    <property type="protein sequence ID" value="KAI8542183.1"/>
    <property type="molecule type" value="Genomic_DNA"/>
</dbReference>
<proteinExistence type="predicted"/>
<dbReference type="Proteomes" id="UP001062846">
    <property type="component" value="Chromosome 8"/>
</dbReference>
<keyword evidence="2" id="KW-1185">Reference proteome</keyword>
<name>A0ACC0MPG2_RHOML</name>
<evidence type="ECO:0000313" key="1">
    <source>
        <dbReference type="EMBL" id="KAI8542183.1"/>
    </source>
</evidence>
<protein>
    <submittedName>
        <fullName evidence="1">Uncharacterized protein</fullName>
    </submittedName>
</protein>
<sequence length="150" mass="17192">MNTRIRTTLHPIKAPLNPPKEKKMEAKGSRAQGTQRATANRRKINRERTLALLEDVDKLKKKLRHEENVHRALERAFNRPLGALPRLPPYLPPYVNCRNQGESLNVNLCANNLCSCLICYSCDRDCVGSNPQRIQLSFGLPKGLMKWNYE</sequence>
<accession>A0ACC0MPG2</accession>